<keyword evidence="5" id="KW-0372">Hormone</keyword>
<protein>
    <recommendedName>
        <fullName evidence="3">Meteorin-like protein</fullName>
    </recommendedName>
</protein>
<dbReference type="AlphaFoldDB" id="A0A3B1K3U7"/>
<dbReference type="PANTHER" id="PTHR28593:SF1">
    <property type="entry name" value="METEORIN-LIKE PROTEIN"/>
    <property type="match status" value="1"/>
</dbReference>
<name>A0A3B1K3U7_ASTMX</name>
<keyword evidence="10" id="KW-1185">Reference proteome</keyword>
<evidence type="ECO:0000256" key="6">
    <source>
        <dbReference type="ARBA" id="ARBA00022729"/>
    </source>
</evidence>
<dbReference type="Proteomes" id="UP000018467">
    <property type="component" value="Unassembled WGS sequence"/>
</dbReference>
<dbReference type="GO" id="GO:0090336">
    <property type="term" value="P:positive regulation of brown fat cell differentiation"/>
    <property type="evidence" value="ECO:0007669"/>
    <property type="project" value="TreeGrafter"/>
</dbReference>
<reference evidence="10" key="1">
    <citation type="submission" date="2013-03" db="EMBL/GenBank/DDBJ databases">
        <authorList>
            <person name="Jeffery W."/>
            <person name="Warren W."/>
            <person name="Wilson R.K."/>
        </authorList>
    </citation>
    <scope>NUCLEOTIDE SEQUENCE</scope>
    <source>
        <strain evidence="10">female</strain>
    </source>
</reference>
<evidence type="ECO:0000256" key="7">
    <source>
        <dbReference type="ARBA" id="ARBA00023157"/>
    </source>
</evidence>
<dbReference type="InterPro" id="IPR008993">
    <property type="entry name" value="TIMP-like_OB-fold"/>
</dbReference>
<evidence type="ECO:0000256" key="5">
    <source>
        <dbReference type="ARBA" id="ARBA00022702"/>
    </source>
</evidence>
<dbReference type="STRING" id="7994.ENSAMXP00000049317"/>
<evidence type="ECO:0000256" key="1">
    <source>
        <dbReference type="ARBA" id="ARBA00004613"/>
    </source>
</evidence>
<comment type="subcellular location">
    <subcellularLocation>
        <location evidence="1">Secreted</location>
    </subcellularLocation>
</comment>
<evidence type="ECO:0000256" key="8">
    <source>
        <dbReference type="SAM" id="SignalP"/>
    </source>
</evidence>
<dbReference type="Bgee" id="ENSAMXG00000033697">
    <property type="expression patterns" value="Expressed in muscle tissue and 12 other cell types or tissues"/>
</dbReference>
<keyword evidence="6 8" id="KW-0732">Signal</keyword>
<evidence type="ECO:0000256" key="3">
    <source>
        <dbReference type="ARBA" id="ARBA00016272"/>
    </source>
</evidence>
<evidence type="ECO:0000256" key="4">
    <source>
        <dbReference type="ARBA" id="ARBA00022525"/>
    </source>
</evidence>
<organism evidence="9 10">
    <name type="scientific">Astyanax mexicanus</name>
    <name type="common">Blind cave fish</name>
    <name type="synonym">Astyanax fasciatus mexicanus</name>
    <dbReference type="NCBI Taxonomy" id="7994"/>
    <lineage>
        <taxon>Eukaryota</taxon>
        <taxon>Metazoa</taxon>
        <taxon>Chordata</taxon>
        <taxon>Craniata</taxon>
        <taxon>Vertebrata</taxon>
        <taxon>Euteleostomi</taxon>
        <taxon>Actinopterygii</taxon>
        <taxon>Neopterygii</taxon>
        <taxon>Teleostei</taxon>
        <taxon>Ostariophysi</taxon>
        <taxon>Characiformes</taxon>
        <taxon>Characoidei</taxon>
        <taxon>Acestrorhamphidae</taxon>
        <taxon>Acestrorhamphinae</taxon>
        <taxon>Astyanax</taxon>
    </lineage>
</organism>
<evidence type="ECO:0000313" key="10">
    <source>
        <dbReference type="Proteomes" id="UP000018467"/>
    </source>
</evidence>
<evidence type="ECO:0000256" key="2">
    <source>
        <dbReference type="ARBA" id="ARBA00005669"/>
    </source>
</evidence>
<keyword evidence="4" id="KW-0964">Secreted</keyword>
<feature type="chain" id="PRO_5017456895" description="Meteorin-like protein" evidence="8">
    <location>
        <begin position="29"/>
        <end position="310"/>
    </location>
</feature>
<dbReference type="GO" id="GO:0097009">
    <property type="term" value="P:energy homeostasis"/>
    <property type="evidence" value="ECO:0007669"/>
    <property type="project" value="TreeGrafter"/>
</dbReference>
<dbReference type="InterPro" id="IPR051998">
    <property type="entry name" value="Meteorin-like"/>
</dbReference>
<reference evidence="9" key="3">
    <citation type="submission" date="2025-08" db="UniProtKB">
        <authorList>
            <consortium name="Ensembl"/>
        </authorList>
    </citation>
    <scope>IDENTIFICATION</scope>
</reference>
<dbReference type="GO" id="GO:0005179">
    <property type="term" value="F:hormone activity"/>
    <property type="evidence" value="ECO:0007669"/>
    <property type="project" value="UniProtKB-KW"/>
</dbReference>
<comment type="similarity">
    <text evidence="2">Belongs to the meteorin family.</text>
</comment>
<reference evidence="9" key="4">
    <citation type="submission" date="2025-09" db="UniProtKB">
        <authorList>
            <consortium name="Ensembl"/>
        </authorList>
    </citation>
    <scope>IDENTIFICATION</scope>
</reference>
<dbReference type="GO" id="GO:0005615">
    <property type="term" value="C:extracellular space"/>
    <property type="evidence" value="ECO:0007669"/>
    <property type="project" value="TreeGrafter"/>
</dbReference>
<sequence length="310" mass="34014">MSAGRTVCLCALALLLLLLARCARGGAAQYSSDQCSWRGSGLTHQSHLRDVEQVYLRCSEGSLEWLYPTGAVILNLRPNTDPAQNLPRSQTPQTAARGVCLRPRAGSSGASVFLRRDGELTLLLSEEDQASGRQRCFSLPQQGALFIEATAHRDISKRVTAFQYQLTSGGDQSNSNSAAGVCRSCTDEQILMAVCTSDFVVRGIIQSIEEDEDDEGQGSLEVLSSRVFRQKKRVFLPAAGGIRRPARWSGLIRVQKKCGLELERGAELLFTGSVRFGEAWLGCWSQYKDFLQIYHSALETGTNPCHIHTD</sequence>
<reference evidence="10" key="2">
    <citation type="journal article" date="2014" name="Nat. Commun.">
        <title>The cavefish genome reveals candidate genes for eye loss.</title>
        <authorList>
            <person name="McGaugh S.E."/>
            <person name="Gross J.B."/>
            <person name="Aken B."/>
            <person name="Blin M."/>
            <person name="Borowsky R."/>
            <person name="Chalopin D."/>
            <person name="Hinaux H."/>
            <person name="Jeffery W.R."/>
            <person name="Keene A."/>
            <person name="Ma L."/>
            <person name="Minx P."/>
            <person name="Murphy D."/>
            <person name="O'Quin K.E."/>
            <person name="Retaux S."/>
            <person name="Rohner N."/>
            <person name="Searle S.M."/>
            <person name="Stahl B.A."/>
            <person name="Tabin C."/>
            <person name="Volff J.N."/>
            <person name="Yoshizawa M."/>
            <person name="Warren W.C."/>
        </authorList>
    </citation>
    <scope>NUCLEOTIDE SEQUENCE [LARGE SCALE GENOMIC DNA]</scope>
    <source>
        <strain evidence="10">female</strain>
    </source>
</reference>
<feature type="signal peptide" evidence="8">
    <location>
        <begin position="1"/>
        <end position="28"/>
    </location>
</feature>
<dbReference type="PANTHER" id="PTHR28593">
    <property type="entry name" value="METEORIN-LIKE PROTEIN"/>
    <property type="match status" value="1"/>
</dbReference>
<keyword evidence="7" id="KW-1015">Disulfide bond</keyword>
<dbReference type="Gene3D" id="2.40.50.120">
    <property type="match status" value="1"/>
</dbReference>
<dbReference type="GeneTree" id="ENSGT00390000001390"/>
<dbReference type="Ensembl" id="ENSAMXT00000037735.1">
    <property type="protein sequence ID" value="ENSAMXP00000049317.1"/>
    <property type="gene ID" value="ENSAMXG00000033697.1"/>
</dbReference>
<accession>A0A3B1K3U7</accession>
<dbReference type="InParanoid" id="A0A3B1K3U7"/>
<evidence type="ECO:0000313" key="9">
    <source>
        <dbReference type="Ensembl" id="ENSAMXP00000049317.1"/>
    </source>
</evidence>
<proteinExistence type="inferred from homology"/>